<protein>
    <recommendedName>
        <fullName evidence="5">HCLS1-associated protein X-1</fullName>
    </recommendedName>
</protein>
<name>C1L872_SCHJA</name>
<evidence type="ECO:0000313" key="4">
    <source>
        <dbReference type="Proteomes" id="UP000311919"/>
    </source>
</evidence>
<reference evidence="2" key="2">
    <citation type="submission" date="2009-03" db="EMBL/GenBank/DDBJ databases">
        <authorList>
            <person name="Gang L."/>
        </authorList>
    </citation>
    <scope>NUCLEOTIDE SEQUENCE</scope>
    <source>
        <strain evidence="2">Anhui</strain>
    </source>
</reference>
<evidence type="ECO:0000256" key="1">
    <source>
        <dbReference type="SAM" id="MobiDB-lite"/>
    </source>
</evidence>
<dbReference type="EMBL" id="SKCS01000174">
    <property type="protein sequence ID" value="TNN14490.1"/>
    <property type="molecule type" value="Genomic_DNA"/>
</dbReference>
<feature type="region of interest" description="Disordered" evidence="1">
    <location>
        <begin position="24"/>
        <end position="48"/>
    </location>
</feature>
<dbReference type="EMBL" id="FN315168">
    <property type="protein sequence ID" value="CAX70900.1"/>
    <property type="molecule type" value="mRNA"/>
</dbReference>
<evidence type="ECO:0000313" key="2">
    <source>
        <dbReference type="EMBL" id="CAX70900.1"/>
    </source>
</evidence>
<proteinExistence type="evidence at transcript level"/>
<gene>
    <name evidence="3" type="ORF">EWB00_002130</name>
</gene>
<sequence length="209" mass="24468">MDEMFEHFHKVFDDMAFSGFFTRKSRSQSPRDEMLRQPEDESNSSTLPVPEPWMLFPFYGDLVKPDMMNRDLFNETLLQRDPLDFEKRDIIIDDQSARAPFTENSHPSVHTWISSFTSRKIIGNNGEMKELQKRVVREPDGTEVHTTIERSSDGEKKHVIYKRPDGQQLDVMNNEGIQIMEPLVSPMKEHQSERPSGIFGALRRWFYGN</sequence>
<evidence type="ECO:0008006" key="5">
    <source>
        <dbReference type="Google" id="ProtNLM"/>
    </source>
</evidence>
<organism evidence="2">
    <name type="scientific">Schistosoma japonicum</name>
    <name type="common">Blood fluke</name>
    <dbReference type="NCBI Taxonomy" id="6182"/>
    <lineage>
        <taxon>Eukaryota</taxon>
        <taxon>Metazoa</taxon>
        <taxon>Spiralia</taxon>
        <taxon>Lophotrochozoa</taxon>
        <taxon>Platyhelminthes</taxon>
        <taxon>Trematoda</taxon>
        <taxon>Digenea</taxon>
        <taxon>Strigeidida</taxon>
        <taxon>Schistosomatoidea</taxon>
        <taxon>Schistosomatidae</taxon>
        <taxon>Schistosoma</taxon>
    </lineage>
</organism>
<accession>C1L872</accession>
<feature type="compositionally biased region" description="Basic and acidic residues" evidence="1">
    <location>
        <begin position="29"/>
        <end position="39"/>
    </location>
</feature>
<dbReference type="OrthoDB" id="6229807at2759"/>
<keyword evidence="4" id="KW-1185">Reference proteome</keyword>
<dbReference type="Proteomes" id="UP000311919">
    <property type="component" value="Unassembled WGS sequence"/>
</dbReference>
<dbReference type="AlphaFoldDB" id="C1L872"/>
<reference evidence="2" key="1">
    <citation type="journal article" date="2009" name="Nature">
        <title>The Schistosoma japonicum genome reveals features of host-parasite interplay.</title>
        <authorList>
            <person name="Liu F."/>
            <person name="Zhou Y."/>
            <person name="Wang Z.Q."/>
            <person name="Lu G."/>
            <person name="Zheng H."/>
            <person name="Brindley P.J."/>
            <person name="McManus D.P."/>
            <person name="Blair D."/>
            <person name="Zhang Q.H."/>
            <person name="Zhong Y."/>
            <person name="Wang S."/>
            <person name="Han Z.G."/>
            <person name="Chen Z."/>
        </authorList>
    </citation>
    <scope>NUCLEOTIDE SEQUENCE</scope>
    <source>
        <strain evidence="2">Anhui</strain>
    </source>
</reference>
<evidence type="ECO:0000313" key="3">
    <source>
        <dbReference type="EMBL" id="TNN14489.1"/>
    </source>
</evidence>
<reference evidence="3 4" key="3">
    <citation type="submission" date="2019-03" db="EMBL/GenBank/DDBJ databases">
        <title>An improved genome assembly of the fluke Schistosoma japonicum.</title>
        <authorList>
            <person name="Hu W."/>
            <person name="Luo F."/>
            <person name="Yin M."/>
            <person name="Mo X."/>
            <person name="Sun C."/>
            <person name="Wu Q."/>
            <person name="Zhu B."/>
            <person name="Xiang M."/>
            <person name="Wang J."/>
            <person name="Wang Y."/>
            <person name="Zhang T."/>
            <person name="Xu B."/>
            <person name="Zheng H."/>
            <person name="Feng Z."/>
        </authorList>
    </citation>
    <scope>NUCLEOTIDE SEQUENCE [LARGE SCALE GENOMIC DNA]</scope>
    <source>
        <strain evidence="3">HuSjv2</strain>
        <tissue evidence="3">Worms</tissue>
    </source>
</reference>
<dbReference type="EMBL" id="SKCS01000174">
    <property type="protein sequence ID" value="TNN14489.1"/>
    <property type="molecule type" value="Genomic_DNA"/>
</dbReference>